<protein>
    <submittedName>
        <fullName evidence="2">Uncharacterized protein</fullName>
    </submittedName>
</protein>
<dbReference type="Proteomes" id="UP000009226">
    <property type="component" value="Chromosome"/>
</dbReference>
<dbReference type="STRING" id="868595.Desca_0159"/>
<accession>F6B544</accession>
<dbReference type="HOGENOM" id="CLU_1945298_0_0_9"/>
<keyword evidence="3" id="KW-1185">Reference proteome</keyword>
<proteinExistence type="predicted"/>
<evidence type="ECO:0000256" key="1">
    <source>
        <dbReference type="SAM" id="MobiDB-lite"/>
    </source>
</evidence>
<feature type="region of interest" description="Disordered" evidence="1">
    <location>
        <begin position="53"/>
        <end position="91"/>
    </location>
</feature>
<organism evidence="2 3">
    <name type="scientific">Desulfotomaculum nigrificans (strain DSM 14880 / VKM B-2319 / CO-1-SRB)</name>
    <name type="common">Desulfotomaculum carboxydivorans</name>
    <dbReference type="NCBI Taxonomy" id="868595"/>
    <lineage>
        <taxon>Bacteria</taxon>
        <taxon>Bacillati</taxon>
        <taxon>Bacillota</taxon>
        <taxon>Clostridia</taxon>
        <taxon>Eubacteriales</taxon>
        <taxon>Desulfotomaculaceae</taxon>
        <taxon>Desulfotomaculum</taxon>
    </lineage>
</organism>
<dbReference type="RefSeq" id="WP_003544951.1">
    <property type="nucleotide sequence ID" value="NC_015565.1"/>
</dbReference>
<evidence type="ECO:0000313" key="3">
    <source>
        <dbReference type="Proteomes" id="UP000009226"/>
    </source>
</evidence>
<reference evidence="2 3" key="1">
    <citation type="submission" date="2011-05" db="EMBL/GenBank/DDBJ databases">
        <title>Complete sequence of Desulfotomaculum carboxydivorans CO-1-SRB.</title>
        <authorList>
            <consortium name="US DOE Joint Genome Institute"/>
            <person name="Lucas S."/>
            <person name="Han J."/>
            <person name="Lapidus A."/>
            <person name="Cheng J.-F."/>
            <person name="Goodwin L."/>
            <person name="Pitluck S."/>
            <person name="Peters L."/>
            <person name="Mikhailova N."/>
            <person name="Lu M."/>
            <person name="Han C."/>
            <person name="Tapia R."/>
            <person name="Land M."/>
            <person name="Hauser L."/>
            <person name="Kyrpides N."/>
            <person name="Ivanova N."/>
            <person name="Pagani I."/>
            <person name="Stams A."/>
            <person name="Plugge C."/>
            <person name="Muyzer G."/>
            <person name="Kuever J."/>
            <person name="Parshina S."/>
            <person name="Ivanova A."/>
            <person name="Nazina T."/>
            <person name="Woyke T."/>
        </authorList>
    </citation>
    <scope>NUCLEOTIDE SEQUENCE [LARGE SCALE GENOMIC DNA]</scope>
    <source>
        <strain evidence="3">DSM 14880 / VKM B-2319 / CO-1-SRB</strain>
    </source>
</reference>
<dbReference type="KEGG" id="dca:Desca_0159"/>
<dbReference type="AlphaFoldDB" id="F6B544"/>
<evidence type="ECO:0000313" key="2">
    <source>
        <dbReference type="EMBL" id="AEF93063.1"/>
    </source>
</evidence>
<gene>
    <name evidence="2" type="ordered locus">Desca_0159</name>
</gene>
<dbReference type="EMBL" id="CP002736">
    <property type="protein sequence ID" value="AEF93063.1"/>
    <property type="molecule type" value="Genomic_DNA"/>
</dbReference>
<sequence>MRKCPHAEGLYRCRALVDNGFAQNTLTIPESWWQKFCLGAKYHQCSNLKAAVSMKQEKSKKTGPGTYIDKGAGTGMSGNWAKKQKKNDKKINAVHAHGGKTPHFCEKPWRSADLRFRVVNSEFYTRPWLP</sequence>
<name>F6B544_DESCC</name>